<name>A0ACC0EW56_9BASI</name>
<sequence length="91" mass="9762">MMAIIFLSLDAGQTSIMTLMCEGLMAMMPQGHPPGGNPTRSSSQIGRFQSSADAALEIRYSPAKVKLEPHLLAVHLDHDSLPRSSAERGLS</sequence>
<gene>
    <name evidence="1" type="ORF">MJO28_001557</name>
</gene>
<reference evidence="2" key="1">
    <citation type="journal article" date="2018" name="BMC Genomics">
        <title>Genomic insights into host adaptation between the wheat stripe rust pathogen (Puccinia striiformis f. sp. tritici) and the barley stripe rust pathogen (Puccinia striiformis f. sp. hordei).</title>
        <authorList>
            <person name="Xia C."/>
            <person name="Wang M."/>
            <person name="Yin C."/>
            <person name="Cornejo O.E."/>
            <person name="Hulbert S.H."/>
            <person name="Chen X."/>
        </authorList>
    </citation>
    <scope>NUCLEOTIDE SEQUENCE [LARGE SCALE GENOMIC DNA]</scope>
    <source>
        <strain evidence="2">93-210</strain>
    </source>
</reference>
<reference evidence="1 2" key="3">
    <citation type="journal article" date="2022" name="Microbiol. Spectr.">
        <title>Folding features and dynamics of 3D genome architecture in plant fungal pathogens.</title>
        <authorList>
            <person name="Xia C."/>
        </authorList>
    </citation>
    <scope>NUCLEOTIDE SEQUENCE [LARGE SCALE GENOMIC DNA]</scope>
    <source>
        <strain evidence="1 2">93-210</strain>
    </source>
</reference>
<dbReference type="Proteomes" id="UP001060170">
    <property type="component" value="Chromosome 2"/>
</dbReference>
<reference evidence="2" key="2">
    <citation type="journal article" date="2018" name="Mol. Plant Microbe Interact.">
        <title>Genome sequence resources for the wheat stripe rust pathogen (Puccinia striiformis f. sp. tritici) and the barley stripe rust pathogen (Puccinia striiformis f. sp. hordei).</title>
        <authorList>
            <person name="Xia C."/>
            <person name="Wang M."/>
            <person name="Yin C."/>
            <person name="Cornejo O.E."/>
            <person name="Hulbert S.H."/>
            <person name="Chen X."/>
        </authorList>
    </citation>
    <scope>NUCLEOTIDE SEQUENCE [LARGE SCALE GENOMIC DNA]</scope>
    <source>
        <strain evidence="2">93-210</strain>
    </source>
</reference>
<keyword evidence="2" id="KW-1185">Reference proteome</keyword>
<evidence type="ECO:0000313" key="2">
    <source>
        <dbReference type="Proteomes" id="UP001060170"/>
    </source>
</evidence>
<comment type="caution">
    <text evidence="1">The sequence shown here is derived from an EMBL/GenBank/DDBJ whole genome shotgun (WGS) entry which is preliminary data.</text>
</comment>
<proteinExistence type="predicted"/>
<accession>A0ACC0EW56</accession>
<organism evidence="1 2">
    <name type="scientific">Puccinia striiformis f. sp. tritici</name>
    <dbReference type="NCBI Taxonomy" id="168172"/>
    <lineage>
        <taxon>Eukaryota</taxon>
        <taxon>Fungi</taxon>
        <taxon>Dikarya</taxon>
        <taxon>Basidiomycota</taxon>
        <taxon>Pucciniomycotina</taxon>
        <taxon>Pucciniomycetes</taxon>
        <taxon>Pucciniales</taxon>
        <taxon>Pucciniaceae</taxon>
        <taxon>Puccinia</taxon>
    </lineage>
</organism>
<dbReference type="EMBL" id="CM045866">
    <property type="protein sequence ID" value="KAI7961068.1"/>
    <property type="molecule type" value="Genomic_DNA"/>
</dbReference>
<evidence type="ECO:0000313" key="1">
    <source>
        <dbReference type="EMBL" id="KAI7961068.1"/>
    </source>
</evidence>
<protein>
    <submittedName>
        <fullName evidence="1">Uncharacterized protein</fullName>
    </submittedName>
</protein>